<feature type="compositionally biased region" description="Basic and acidic residues" evidence="5">
    <location>
        <begin position="241"/>
        <end position="256"/>
    </location>
</feature>
<evidence type="ECO:0000313" key="8">
    <source>
        <dbReference type="EMBL" id="GAI29982.1"/>
    </source>
</evidence>
<dbReference type="GO" id="GO:0005524">
    <property type="term" value="F:ATP binding"/>
    <property type="evidence" value="ECO:0007669"/>
    <property type="project" value="UniProtKB-KW"/>
</dbReference>
<sequence>DHMERRRVKFSRLEILVLDEADRMLDMGFIKPIEQITKATPQNRQTLLFSATLKGAVINLSKRLLKNPIDISISPEKPTCDNIEQKLFHASSQKHKMILLNEFLKDETLDQALIFTATKRQAAKLAVELRDEGHLASALHGDMNQRQRTKTMQQMRRKKFKILVATDVASRGLDVLTITHVINYDLPNNSEDYVHRIGRTGRAGAKGLAISLVSYKDRAVLREIEVFLKKRLILVNQSAMDEEKRHSRSDRKERQFQQKSFRFKSKSKFKSKNF</sequence>
<keyword evidence="3" id="KW-0347">Helicase</keyword>
<dbReference type="InterPro" id="IPR014001">
    <property type="entry name" value="Helicase_ATP-bd"/>
</dbReference>
<dbReference type="PANTHER" id="PTHR47959:SF17">
    <property type="entry name" value="ATP-DEPENDENT RNA HELICASE DEAD BOX FAMILY"/>
    <property type="match status" value="1"/>
</dbReference>
<dbReference type="Gene3D" id="3.40.50.300">
    <property type="entry name" value="P-loop containing nucleotide triphosphate hydrolases"/>
    <property type="match status" value="2"/>
</dbReference>
<dbReference type="GO" id="GO:0003676">
    <property type="term" value="F:nucleic acid binding"/>
    <property type="evidence" value="ECO:0007669"/>
    <property type="project" value="InterPro"/>
</dbReference>
<keyword evidence="4" id="KW-0067">ATP-binding</keyword>
<dbReference type="InterPro" id="IPR011545">
    <property type="entry name" value="DEAD/DEAH_box_helicase_dom"/>
</dbReference>
<evidence type="ECO:0000256" key="4">
    <source>
        <dbReference type="ARBA" id="ARBA00022840"/>
    </source>
</evidence>
<accession>X1MEB5</accession>
<protein>
    <recommendedName>
        <fullName evidence="9">Helicase C-terminal domain-containing protein</fullName>
    </recommendedName>
</protein>
<keyword evidence="2" id="KW-0378">Hydrolase</keyword>
<dbReference type="PROSITE" id="PS00039">
    <property type="entry name" value="DEAD_ATP_HELICASE"/>
    <property type="match status" value="1"/>
</dbReference>
<dbReference type="PROSITE" id="PS51194">
    <property type="entry name" value="HELICASE_CTER"/>
    <property type="match status" value="1"/>
</dbReference>
<evidence type="ECO:0000256" key="2">
    <source>
        <dbReference type="ARBA" id="ARBA00022801"/>
    </source>
</evidence>
<evidence type="ECO:0008006" key="9">
    <source>
        <dbReference type="Google" id="ProtNLM"/>
    </source>
</evidence>
<dbReference type="PROSITE" id="PS51192">
    <property type="entry name" value="HELICASE_ATP_BIND_1"/>
    <property type="match status" value="1"/>
</dbReference>
<dbReference type="InterPro" id="IPR001650">
    <property type="entry name" value="Helicase_C-like"/>
</dbReference>
<dbReference type="AlphaFoldDB" id="X1MEB5"/>
<dbReference type="InterPro" id="IPR000629">
    <property type="entry name" value="RNA-helicase_DEAD-box_CS"/>
</dbReference>
<evidence type="ECO:0000256" key="5">
    <source>
        <dbReference type="SAM" id="MobiDB-lite"/>
    </source>
</evidence>
<dbReference type="SUPFAM" id="SSF52540">
    <property type="entry name" value="P-loop containing nucleoside triphosphate hydrolases"/>
    <property type="match status" value="1"/>
</dbReference>
<organism evidence="8">
    <name type="scientific">marine sediment metagenome</name>
    <dbReference type="NCBI Taxonomy" id="412755"/>
    <lineage>
        <taxon>unclassified sequences</taxon>
        <taxon>metagenomes</taxon>
        <taxon>ecological metagenomes</taxon>
    </lineage>
</organism>
<feature type="compositionally biased region" description="Basic residues" evidence="5">
    <location>
        <begin position="261"/>
        <end position="274"/>
    </location>
</feature>
<feature type="domain" description="Helicase C-terminal" evidence="7">
    <location>
        <begin position="82"/>
        <end position="243"/>
    </location>
</feature>
<dbReference type="InterPro" id="IPR027417">
    <property type="entry name" value="P-loop_NTPase"/>
</dbReference>
<evidence type="ECO:0000256" key="1">
    <source>
        <dbReference type="ARBA" id="ARBA00022741"/>
    </source>
</evidence>
<dbReference type="PANTHER" id="PTHR47959">
    <property type="entry name" value="ATP-DEPENDENT RNA HELICASE RHLE-RELATED"/>
    <property type="match status" value="1"/>
</dbReference>
<reference evidence="8" key="1">
    <citation type="journal article" date="2014" name="Front. Microbiol.">
        <title>High frequency of phylogenetically diverse reductive dehalogenase-homologous genes in deep subseafloor sedimentary metagenomes.</title>
        <authorList>
            <person name="Kawai M."/>
            <person name="Futagami T."/>
            <person name="Toyoda A."/>
            <person name="Takaki Y."/>
            <person name="Nishi S."/>
            <person name="Hori S."/>
            <person name="Arai W."/>
            <person name="Tsubouchi T."/>
            <person name="Morono Y."/>
            <person name="Uchiyama I."/>
            <person name="Ito T."/>
            <person name="Fujiyama A."/>
            <person name="Inagaki F."/>
            <person name="Takami H."/>
        </authorList>
    </citation>
    <scope>NUCLEOTIDE SEQUENCE</scope>
    <source>
        <strain evidence="8">Expedition CK06-06</strain>
    </source>
</reference>
<dbReference type="Pfam" id="PF00271">
    <property type="entry name" value="Helicase_C"/>
    <property type="match status" value="1"/>
</dbReference>
<dbReference type="GO" id="GO:0003724">
    <property type="term" value="F:RNA helicase activity"/>
    <property type="evidence" value="ECO:0007669"/>
    <property type="project" value="TreeGrafter"/>
</dbReference>
<feature type="non-terminal residue" evidence="8">
    <location>
        <position position="274"/>
    </location>
</feature>
<dbReference type="EMBL" id="BARV01020676">
    <property type="protein sequence ID" value="GAI29982.1"/>
    <property type="molecule type" value="Genomic_DNA"/>
</dbReference>
<feature type="non-terminal residue" evidence="8">
    <location>
        <position position="1"/>
    </location>
</feature>
<feature type="domain" description="Helicase ATP-binding" evidence="6">
    <location>
        <begin position="1"/>
        <end position="71"/>
    </location>
</feature>
<proteinExistence type="predicted"/>
<dbReference type="InterPro" id="IPR050079">
    <property type="entry name" value="DEAD_box_RNA_helicase"/>
</dbReference>
<dbReference type="GO" id="GO:0016787">
    <property type="term" value="F:hydrolase activity"/>
    <property type="evidence" value="ECO:0007669"/>
    <property type="project" value="UniProtKB-KW"/>
</dbReference>
<feature type="region of interest" description="Disordered" evidence="5">
    <location>
        <begin position="239"/>
        <end position="274"/>
    </location>
</feature>
<gene>
    <name evidence="8" type="ORF">S06H3_34443</name>
</gene>
<evidence type="ECO:0000259" key="6">
    <source>
        <dbReference type="PROSITE" id="PS51192"/>
    </source>
</evidence>
<dbReference type="CDD" id="cd18787">
    <property type="entry name" value="SF2_C_DEAD"/>
    <property type="match status" value="1"/>
</dbReference>
<dbReference type="Pfam" id="PF00270">
    <property type="entry name" value="DEAD"/>
    <property type="match status" value="1"/>
</dbReference>
<keyword evidence="1" id="KW-0547">Nucleotide-binding</keyword>
<evidence type="ECO:0000256" key="3">
    <source>
        <dbReference type="ARBA" id="ARBA00022806"/>
    </source>
</evidence>
<dbReference type="SMART" id="SM00490">
    <property type="entry name" value="HELICc"/>
    <property type="match status" value="1"/>
</dbReference>
<comment type="caution">
    <text evidence="8">The sequence shown here is derived from an EMBL/GenBank/DDBJ whole genome shotgun (WGS) entry which is preliminary data.</text>
</comment>
<name>X1MEB5_9ZZZZ</name>
<dbReference type="GO" id="GO:0005829">
    <property type="term" value="C:cytosol"/>
    <property type="evidence" value="ECO:0007669"/>
    <property type="project" value="TreeGrafter"/>
</dbReference>
<evidence type="ECO:0000259" key="7">
    <source>
        <dbReference type="PROSITE" id="PS51194"/>
    </source>
</evidence>